<evidence type="ECO:0000256" key="1">
    <source>
        <dbReference type="ARBA" id="ARBA00004241"/>
    </source>
</evidence>
<evidence type="ECO:0000313" key="15">
    <source>
        <dbReference type="EMBL" id="KDN24292.1"/>
    </source>
</evidence>
<evidence type="ECO:0000256" key="9">
    <source>
        <dbReference type="ARBA" id="ARBA00023628"/>
    </source>
</evidence>
<dbReference type="InterPro" id="IPR038669">
    <property type="entry name" value="TbpB_N-lobe_sf"/>
</dbReference>
<dbReference type="InterPro" id="IPR001677">
    <property type="entry name" value="TbpB_B_D"/>
</dbReference>
<comment type="caution">
    <text evidence="15">The sequence shown here is derived from an EMBL/GenBank/DDBJ whole genome shotgun (WGS) entry which is preliminary data.</text>
</comment>
<proteinExistence type="predicted"/>
<dbReference type="SUPFAM" id="SSF56925">
    <property type="entry name" value="OMPA-like"/>
    <property type="match status" value="2"/>
</dbReference>
<evidence type="ECO:0000256" key="7">
    <source>
        <dbReference type="ARBA" id="ARBA00023237"/>
    </source>
</evidence>
<protein>
    <recommendedName>
        <fullName evidence="9">Transferrin-binding protein B</fullName>
    </recommendedName>
</protein>
<dbReference type="InterPro" id="IPR038197">
    <property type="entry name" value="TbpB_C-lobe_sf"/>
</dbReference>
<keyword evidence="7" id="KW-0998">Cell outer membrane</keyword>
<dbReference type="GO" id="GO:0009279">
    <property type="term" value="C:cell outer membrane"/>
    <property type="evidence" value="ECO:0007669"/>
    <property type="project" value="UniProtKB-SubCell"/>
</dbReference>
<reference evidence="15 16" key="1">
    <citation type="journal article" date="2014" name="Genome Announc.">
        <title>Draft Genome Sequence of Moraxella bovoculi Strain 237T (ATCC BAA-1259T) Isolated from a Calf with Infectious Bovine Keratoconjunctivitis.</title>
        <authorList>
            <person name="Calcutt M.J."/>
            <person name="Foecking M.F."/>
            <person name="Martin N.T."/>
            <person name="Mhlanga-Mutangadura T."/>
            <person name="Reilly T.J."/>
        </authorList>
    </citation>
    <scope>NUCLEOTIDE SEQUENCE [LARGE SCALE GENOMIC DNA]</scope>
    <source>
        <strain evidence="15 16">237</strain>
    </source>
</reference>
<dbReference type="Gene3D" id="2.40.128.240">
    <property type="match status" value="1"/>
</dbReference>
<dbReference type="EMBL" id="AOMT01000043">
    <property type="protein sequence ID" value="KDN24292.1"/>
    <property type="molecule type" value="Genomic_DNA"/>
</dbReference>
<feature type="domain" description="Transferrin-binding protein B N-lobe handle" evidence="14">
    <location>
        <begin position="58"/>
        <end position="193"/>
    </location>
</feature>
<evidence type="ECO:0000259" key="12">
    <source>
        <dbReference type="Pfam" id="PF01298"/>
    </source>
</evidence>
<evidence type="ECO:0000259" key="14">
    <source>
        <dbReference type="Pfam" id="PF17484"/>
    </source>
</evidence>
<keyword evidence="16" id="KW-1185">Reference proteome</keyword>
<evidence type="ECO:0000256" key="4">
    <source>
        <dbReference type="ARBA" id="ARBA00023026"/>
    </source>
</evidence>
<keyword evidence="3 11" id="KW-0732">Signal</keyword>
<evidence type="ECO:0000256" key="11">
    <source>
        <dbReference type="SAM" id="SignalP"/>
    </source>
</evidence>
<dbReference type="eggNOG" id="ENOG502Z93R">
    <property type="taxonomic scope" value="Bacteria"/>
</dbReference>
<evidence type="ECO:0000256" key="10">
    <source>
        <dbReference type="SAM" id="MobiDB-lite"/>
    </source>
</evidence>
<dbReference type="Pfam" id="PF17483">
    <property type="entry name" value="TbpB_C"/>
    <property type="match status" value="1"/>
</dbReference>
<feature type="compositionally biased region" description="Low complexity" evidence="10">
    <location>
        <begin position="47"/>
        <end position="57"/>
    </location>
</feature>
<evidence type="ECO:0000313" key="16">
    <source>
        <dbReference type="Proteomes" id="UP000035860"/>
    </source>
</evidence>
<evidence type="ECO:0000256" key="5">
    <source>
        <dbReference type="ARBA" id="ARBA00023136"/>
    </source>
</evidence>
<dbReference type="Proteomes" id="UP000035860">
    <property type="component" value="Unassembled WGS sequence"/>
</dbReference>
<dbReference type="InterPro" id="IPR011250">
    <property type="entry name" value="OMP/PagP_B-barrel"/>
</dbReference>
<dbReference type="Gene3D" id="2.40.160.90">
    <property type="match status" value="2"/>
</dbReference>
<accession>A0A066UEJ6</accession>
<evidence type="ECO:0000256" key="8">
    <source>
        <dbReference type="ARBA" id="ARBA00023288"/>
    </source>
</evidence>
<evidence type="ECO:0000259" key="13">
    <source>
        <dbReference type="Pfam" id="PF17483"/>
    </source>
</evidence>
<dbReference type="AlphaFoldDB" id="A0A066UEJ6"/>
<dbReference type="Pfam" id="PF01298">
    <property type="entry name" value="TbpB_B_D"/>
    <property type="match status" value="2"/>
</dbReference>
<feature type="domain" description="Transferrin-binding protein B C-lobe handle" evidence="13">
    <location>
        <begin position="366"/>
        <end position="467"/>
    </location>
</feature>
<feature type="signal peptide" evidence="11">
    <location>
        <begin position="1"/>
        <end position="22"/>
    </location>
</feature>
<organism evidence="15 16">
    <name type="scientific">Moraxella bovoculi 237</name>
    <dbReference type="NCBI Taxonomy" id="743974"/>
    <lineage>
        <taxon>Bacteria</taxon>
        <taxon>Pseudomonadati</taxon>
        <taxon>Pseudomonadota</taxon>
        <taxon>Gammaproteobacteria</taxon>
        <taxon>Moraxellales</taxon>
        <taxon>Moraxellaceae</taxon>
        <taxon>Moraxella</taxon>
    </lineage>
</organism>
<sequence length="616" mass="66042">MRVHLKTTLSVLVGAILLNACASGKGGFELDNVNSLNTQGASQNSAPTPTTTPKTPTYQDEQNTRRTLDVDTQEPALGYAVEVPRRVFAMRDTPPEELTVNIMPDKVKPTNHRLEDLPKVFSETLVEHPKYVEDSLSYSHDVKSKDAIRDLQFVRSGYVIAEKGIEFDRTGGVFRQNPAGQYGHVFYQGVNPATALPTTNATYQGTWDFVSNAISTRRDLPEGFTNDLMNYGAKGNTVGATSLDADVNRGHDNDKPTGLKSTFEVNFADKKLTGKFTQNHGATNENAEQTITDRYSVEATLKGNRFVGTANAMNKEHAIFGQNGALEGGFFGAKAEELGGKFLAEDGSLFGVFAGKRGVVDKVQTQFDATAIDSKTLTKTNMDTFGQASHLVIDGKRVSLLPEGVSSFADMKFIDTHQVAHGDKKLSITVCCNNLDYVKFGGYGTVGGTADTPVLSDGKLFLVGERTDTSAIPTSGTAHYRGTWEGYIDSKDGRRWTSSASDLTTGTRSRFDVDFGSKSLIGKLIADNGLEDNPVLTLNGTITGNGFSGTAKTGVNGFNLDPNSTGASAIAHINAGFYGGFYGANASELGGVIHHDKAGEDKIGVVFGGKRQTNTP</sequence>
<dbReference type="GO" id="GO:0009986">
    <property type="term" value="C:cell surface"/>
    <property type="evidence" value="ECO:0007669"/>
    <property type="project" value="UniProtKB-SubCell"/>
</dbReference>
<dbReference type="Pfam" id="PF17484">
    <property type="entry name" value="TbpB_A"/>
    <property type="match status" value="1"/>
</dbReference>
<evidence type="ECO:0000256" key="2">
    <source>
        <dbReference type="ARBA" id="ARBA00004459"/>
    </source>
</evidence>
<keyword evidence="5" id="KW-0472">Membrane</keyword>
<dbReference type="RefSeq" id="WP_036366921.1">
    <property type="nucleotide sequence ID" value="NZ_AOMT01000043.1"/>
</dbReference>
<comment type="subcellular location">
    <subcellularLocation>
        <location evidence="2">Cell outer membrane</location>
        <topology evidence="2">Lipid-anchor</topology>
    </subcellularLocation>
    <subcellularLocation>
        <location evidence="1">Cell surface</location>
    </subcellularLocation>
</comment>
<gene>
    <name evidence="15" type="ORF">MBO_09108</name>
</gene>
<evidence type="ECO:0000256" key="3">
    <source>
        <dbReference type="ARBA" id="ARBA00022729"/>
    </source>
</evidence>
<name>A0A066UEJ6_9GAMM</name>
<dbReference type="InterPro" id="IPR035313">
    <property type="entry name" value="TbpB_N-lobe"/>
</dbReference>
<dbReference type="InterPro" id="IPR035316">
    <property type="entry name" value="TbpB_C-lobe"/>
</dbReference>
<evidence type="ECO:0000256" key="6">
    <source>
        <dbReference type="ARBA" id="ARBA00023139"/>
    </source>
</evidence>
<keyword evidence="4" id="KW-0843">Virulence</keyword>
<feature type="chain" id="PRO_5001632040" description="Transferrin-binding protein B" evidence="11">
    <location>
        <begin position="23"/>
        <end position="616"/>
    </location>
</feature>
<feature type="domain" description="Transferrin-binding protein B C-lobe/N-lobe beta-barrel" evidence="12">
    <location>
        <begin position="472"/>
        <end position="611"/>
    </location>
</feature>
<keyword evidence="6" id="KW-0564">Palmitate</keyword>
<feature type="domain" description="Transferrin-binding protein B C-lobe/N-lobe beta-barrel" evidence="12">
    <location>
        <begin position="198"/>
        <end position="357"/>
    </location>
</feature>
<dbReference type="OrthoDB" id="6660701at2"/>
<dbReference type="Gene3D" id="2.40.128.250">
    <property type="match status" value="1"/>
</dbReference>
<keyword evidence="8" id="KW-0449">Lipoprotein</keyword>
<feature type="region of interest" description="Disordered" evidence="10">
    <location>
        <begin position="38"/>
        <end position="71"/>
    </location>
</feature>